<dbReference type="InterPro" id="IPR036388">
    <property type="entry name" value="WH-like_DNA-bd_sf"/>
</dbReference>
<keyword evidence="4" id="KW-1185">Reference proteome</keyword>
<sequence length="235" mass="24980">MTASPRARRDLVLDHLRQSPDGLGTAEVAALTGLHPNTARFHLDALTNEGRASRAVERRASPGRPRVLYTACAAPDEERNYRLLAELLAAHVAASADADARAVAAGHGWGRAVARQTAGDAAPEDAPTDRAIETLRRALVQAGFRPDVSARDGGFSIALRHCPFREVALTHREVVCGMHLGLMQAVLAESGGSLEASLEPFTGPQLCLAHVNTHRDSRRNADNGPRSSDSGTNPP</sequence>
<feature type="compositionally biased region" description="Polar residues" evidence="1">
    <location>
        <begin position="225"/>
        <end position="235"/>
    </location>
</feature>
<evidence type="ECO:0000313" key="4">
    <source>
        <dbReference type="Proteomes" id="UP001232536"/>
    </source>
</evidence>
<evidence type="ECO:0000256" key="1">
    <source>
        <dbReference type="SAM" id="MobiDB-lite"/>
    </source>
</evidence>
<dbReference type="SUPFAM" id="SSF46785">
    <property type="entry name" value="Winged helix' DNA-binding domain"/>
    <property type="match status" value="1"/>
</dbReference>
<dbReference type="InterPro" id="IPR005471">
    <property type="entry name" value="Tscrpt_reg_IclR_N"/>
</dbReference>
<comment type="caution">
    <text evidence="3">The sequence shown here is derived from an EMBL/GenBank/DDBJ whole genome shotgun (WGS) entry which is preliminary data.</text>
</comment>
<name>A0ABT9D980_9CELL</name>
<dbReference type="RefSeq" id="WP_304600760.1">
    <property type="nucleotide sequence ID" value="NZ_JAUQYP010000001.1"/>
</dbReference>
<protein>
    <submittedName>
        <fullName evidence="3">Helix-turn-helix domain-containing protein</fullName>
    </submittedName>
</protein>
<dbReference type="InterPro" id="IPR036390">
    <property type="entry name" value="WH_DNA-bd_sf"/>
</dbReference>
<feature type="domain" description="HTH iclR-type" evidence="2">
    <location>
        <begin position="12"/>
        <end position="50"/>
    </location>
</feature>
<accession>A0ABT9D980</accession>
<dbReference type="Pfam" id="PF09339">
    <property type="entry name" value="HTH_IclR"/>
    <property type="match status" value="1"/>
</dbReference>
<reference evidence="3 4" key="1">
    <citation type="submission" date="2023-07" db="EMBL/GenBank/DDBJ databases">
        <title>Description of novel actinomycetes strains, isolated from tidal flat sediment.</title>
        <authorList>
            <person name="Lu C."/>
        </authorList>
    </citation>
    <scope>NUCLEOTIDE SEQUENCE [LARGE SCALE GENOMIC DNA]</scope>
    <source>
        <strain evidence="3 4">SYSU T00b441</strain>
    </source>
</reference>
<dbReference type="Gene3D" id="1.10.10.10">
    <property type="entry name" value="Winged helix-like DNA-binding domain superfamily/Winged helix DNA-binding domain"/>
    <property type="match status" value="1"/>
</dbReference>
<proteinExistence type="predicted"/>
<evidence type="ECO:0000313" key="3">
    <source>
        <dbReference type="EMBL" id="MDO8107125.1"/>
    </source>
</evidence>
<dbReference type="Proteomes" id="UP001232536">
    <property type="component" value="Unassembled WGS sequence"/>
</dbReference>
<feature type="region of interest" description="Disordered" evidence="1">
    <location>
        <begin position="214"/>
        <end position="235"/>
    </location>
</feature>
<gene>
    <name evidence="3" type="ORF">Q6348_07925</name>
</gene>
<organism evidence="3 4">
    <name type="scientific">Actinotalea lenta</name>
    <dbReference type="NCBI Taxonomy" id="3064654"/>
    <lineage>
        <taxon>Bacteria</taxon>
        <taxon>Bacillati</taxon>
        <taxon>Actinomycetota</taxon>
        <taxon>Actinomycetes</taxon>
        <taxon>Micrococcales</taxon>
        <taxon>Cellulomonadaceae</taxon>
        <taxon>Actinotalea</taxon>
    </lineage>
</organism>
<dbReference type="EMBL" id="JAUQYP010000001">
    <property type="protein sequence ID" value="MDO8107125.1"/>
    <property type="molecule type" value="Genomic_DNA"/>
</dbReference>
<evidence type="ECO:0000259" key="2">
    <source>
        <dbReference type="Pfam" id="PF09339"/>
    </source>
</evidence>